<dbReference type="Gene3D" id="3.40.1440.10">
    <property type="entry name" value="GIY-YIG endonuclease"/>
    <property type="match status" value="1"/>
</dbReference>
<accession>A0A2N3IQD8</accession>
<evidence type="ECO:0000259" key="1">
    <source>
        <dbReference type="SMART" id="SM00974"/>
    </source>
</evidence>
<feature type="domain" description="Bacteriophage T5 Orf172 DNA-binding" evidence="1">
    <location>
        <begin position="57"/>
        <end position="139"/>
    </location>
</feature>
<comment type="caution">
    <text evidence="2">The sequence shown here is derived from an EMBL/GenBank/DDBJ whole genome shotgun (WGS) entry which is preliminary data.</text>
</comment>
<sequence>MNRWYSSIHFTKAHFLEIATLFDYSQATEDELRLAYKKYNNYLKYDDAPRYLYIIRCGRSKYYKIGVTNDLEKRLATHQTGCPYELKLICYFEADLDDYLGKEITYLEGFLHNNYSEFRVRGEWFELNYGHISDIAMFLELDRELAFRVCSASEFACYYNRQSNWGDVED</sequence>
<evidence type="ECO:0000313" key="3">
    <source>
        <dbReference type="Proteomes" id="UP000233467"/>
    </source>
</evidence>
<gene>
    <name evidence="2" type="ORF">CJP16_18100</name>
</gene>
<dbReference type="InterPro" id="IPR035901">
    <property type="entry name" value="GIY-YIG_endonuc_sf"/>
</dbReference>
<dbReference type="SMART" id="SM00974">
    <property type="entry name" value="T5orf172"/>
    <property type="match status" value="1"/>
</dbReference>
<keyword evidence="3" id="KW-1185">Reference proteome</keyword>
<dbReference type="Proteomes" id="UP000233467">
    <property type="component" value="Unassembled WGS sequence"/>
</dbReference>
<proteinExistence type="predicted"/>
<dbReference type="SUPFAM" id="SSF82771">
    <property type="entry name" value="GIY-YIG endonuclease"/>
    <property type="match status" value="1"/>
</dbReference>
<organism evidence="2 3">
    <name type="scientific">Aeromonas sobria</name>
    <dbReference type="NCBI Taxonomy" id="646"/>
    <lineage>
        <taxon>Bacteria</taxon>
        <taxon>Pseudomonadati</taxon>
        <taxon>Pseudomonadota</taxon>
        <taxon>Gammaproteobacteria</taxon>
        <taxon>Aeromonadales</taxon>
        <taxon>Aeromonadaceae</taxon>
        <taxon>Aeromonas</taxon>
    </lineage>
</organism>
<dbReference type="RefSeq" id="WP_101325765.1">
    <property type="nucleotide sequence ID" value="NZ_NQMM01000052.1"/>
</dbReference>
<evidence type="ECO:0000313" key="2">
    <source>
        <dbReference type="EMBL" id="PKQ73718.1"/>
    </source>
</evidence>
<name>A0A2N3IQD8_AERSO</name>
<protein>
    <recommendedName>
        <fullName evidence="1">Bacteriophage T5 Orf172 DNA-binding domain-containing protein</fullName>
    </recommendedName>
</protein>
<dbReference type="AlphaFoldDB" id="A0A2N3IQD8"/>
<reference evidence="2 3" key="1">
    <citation type="journal article" date="2017" name="Front. Microbiol.">
        <title>Strong Genomic and Phenotypic Heterogeneity in the Aeromonas sobria Species Complex.</title>
        <authorList>
            <person name="Gauthier J."/>
            <person name="Vincent A.T."/>
            <person name="Charette S.J."/>
            <person name="Derome N."/>
        </authorList>
    </citation>
    <scope>NUCLEOTIDE SEQUENCE [LARGE SCALE GENOMIC DNA]</scope>
    <source>
        <strain evidence="2 3">TM18</strain>
    </source>
</reference>
<dbReference type="InterPro" id="IPR018306">
    <property type="entry name" value="Phage_T5_Orf172_DNA-bd"/>
</dbReference>
<dbReference type="EMBL" id="NQMM01000052">
    <property type="protein sequence ID" value="PKQ73718.1"/>
    <property type="molecule type" value="Genomic_DNA"/>
</dbReference>
<dbReference type="Pfam" id="PF13455">
    <property type="entry name" value="MUG113"/>
    <property type="match status" value="1"/>
</dbReference>